<reference evidence="1 2" key="1">
    <citation type="submission" date="2021-05" db="EMBL/GenBank/DDBJ databases">
        <title>Genome Assembly of Synthetic Allotetraploid Brassica napus Reveals Homoeologous Exchanges between Subgenomes.</title>
        <authorList>
            <person name="Davis J.T."/>
        </authorList>
    </citation>
    <scope>NUCLEOTIDE SEQUENCE [LARGE SCALE GENOMIC DNA]</scope>
    <source>
        <strain evidence="2">cv. Da-Ae</strain>
        <tissue evidence="1">Seedling</tissue>
    </source>
</reference>
<sequence>MVRSCAREAVRGAGSLGGQAMRPSRVMFALPFRVWYELHSVPLPASCGVSSDVKTVKTRGSWFCFNTLGLD</sequence>
<dbReference type="Proteomes" id="UP000824890">
    <property type="component" value="Unassembled WGS sequence"/>
</dbReference>
<evidence type="ECO:0000313" key="1">
    <source>
        <dbReference type="EMBL" id="KAH0869323.1"/>
    </source>
</evidence>
<protein>
    <submittedName>
        <fullName evidence="1">Uncharacterized protein</fullName>
    </submittedName>
</protein>
<comment type="caution">
    <text evidence="1">The sequence shown here is derived from an EMBL/GenBank/DDBJ whole genome shotgun (WGS) entry which is preliminary data.</text>
</comment>
<organism evidence="1 2">
    <name type="scientific">Brassica napus</name>
    <name type="common">Rape</name>
    <dbReference type="NCBI Taxonomy" id="3708"/>
    <lineage>
        <taxon>Eukaryota</taxon>
        <taxon>Viridiplantae</taxon>
        <taxon>Streptophyta</taxon>
        <taxon>Embryophyta</taxon>
        <taxon>Tracheophyta</taxon>
        <taxon>Spermatophyta</taxon>
        <taxon>Magnoliopsida</taxon>
        <taxon>eudicotyledons</taxon>
        <taxon>Gunneridae</taxon>
        <taxon>Pentapetalae</taxon>
        <taxon>rosids</taxon>
        <taxon>malvids</taxon>
        <taxon>Brassicales</taxon>
        <taxon>Brassicaceae</taxon>
        <taxon>Brassiceae</taxon>
        <taxon>Brassica</taxon>
    </lineage>
</organism>
<accession>A0ABQ7YPV3</accession>
<keyword evidence="2" id="KW-1185">Reference proteome</keyword>
<dbReference type="EMBL" id="JAGKQM010000017">
    <property type="protein sequence ID" value="KAH0869323.1"/>
    <property type="molecule type" value="Genomic_DNA"/>
</dbReference>
<gene>
    <name evidence="1" type="ORF">HID58_076345</name>
</gene>
<evidence type="ECO:0000313" key="2">
    <source>
        <dbReference type="Proteomes" id="UP000824890"/>
    </source>
</evidence>
<name>A0ABQ7YPV3_BRANA</name>
<proteinExistence type="predicted"/>